<dbReference type="KEGG" id="daf:Desaf_2046"/>
<keyword evidence="3" id="KW-1185">Reference proteome</keyword>
<dbReference type="NCBIfam" id="NF007113">
    <property type="entry name" value="PRK09562.1"/>
    <property type="match status" value="1"/>
</dbReference>
<dbReference type="Proteomes" id="UP000007844">
    <property type="component" value="Chromosome"/>
</dbReference>
<dbReference type="InterPro" id="IPR011551">
    <property type="entry name" value="NTP_PyrPHydrolase_MazG"/>
</dbReference>
<proteinExistence type="predicted"/>
<dbReference type="GO" id="GO:0046052">
    <property type="term" value="P:UTP catabolic process"/>
    <property type="evidence" value="ECO:0007669"/>
    <property type="project" value="TreeGrafter"/>
</dbReference>
<dbReference type="PANTHER" id="PTHR30522">
    <property type="entry name" value="NUCLEOSIDE TRIPHOSPHATE PYROPHOSPHOHYDROLASE"/>
    <property type="match status" value="1"/>
</dbReference>
<dbReference type="GO" id="GO:0046061">
    <property type="term" value="P:dATP catabolic process"/>
    <property type="evidence" value="ECO:0007669"/>
    <property type="project" value="TreeGrafter"/>
</dbReference>
<dbReference type="Gene3D" id="1.10.287.1080">
    <property type="entry name" value="MazG-like"/>
    <property type="match status" value="2"/>
</dbReference>
<dbReference type="Pfam" id="PF03819">
    <property type="entry name" value="MazG"/>
    <property type="match status" value="1"/>
</dbReference>
<dbReference type="CDD" id="cd11529">
    <property type="entry name" value="NTP-PPase_MazG_Cterm"/>
    <property type="match status" value="1"/>
</dbReference>
<dbReference type="InterPro" id="IPR004518">
    <property type="entry name" value="MazG-like_dom"/>
</dbReference>
<dbReference type="InterPro" id="IPR048011">
    <property type="entry name" value="NTP-PPase_MazG-like_C"/>
</dbReference>
<dbReference type="GO" id="GO:0046081">
    <property type="term" value="P:dUTP catabolic process"/>
    <property type="evidence" value="ECO:0007669"/>
    <property type="project" value="TreeGrafter"/>
</dbReference>
<dbReference type="SUPFAM" id="SSF101386">
    <property type="entry name" value="all-alpha NTP pyrophosphatases"/>
    <property type="match status" value="2"/>
</dbReference>
<evidence type="ECO:0000313" key="2">
    <source>
        <dbReference type="EMBL" id="EGJ50375.1"/>
    </source>
</evidence>
<reference evidence="2 3" key="1">
    <citation type="journal article" date="2011" name="J. Bacteriol.">
        <title>Genome sequence of the mercury-methylating and pleomorphic Desulfovibrio africanus Strain Walvis Bay.</title>
        <authorList>
            <person name="Brown S.D."/>
            <person name="Wall J.D."/>
            <person name="Kucken A.M."/>
            <person name="Gilmour C.C."/>
            <person name="Podar M."/>
            <person name="Brandt C.C."/>
            <person name="Teshima H."/>
            <person name="Detter J.C."/>
            <person name="Han C.S."/>
            <person name="Land M.L."/>
            <person name="Lucas S."/>
            <person name="Han J."/>
            <person name="Pennacchio L."/>
            <person name="Nolan M."/>
            <person name="Pitluck S."/>
            <person name="Woyke T."/>
            <person name="Goodwin L."/>
            <person name="Palumbo A.V."/>
            <person name="Elias D.A."/>
        </authorList>
    </citation>
    <scope>NUCLEOTIDE SEQUENCE [LARGE SCALE GENOMIC DNA]</scope>
    <source>
        <strain evidence="2 3">Walvis Bay</strain>
    </source>
</reference>
<dbReference type="GO" id="GO:0046076">
    <property type="term" value="P:dTTP catabolic process"/>
    <property type="evidence" value="ECO:0007669"/>
    <property type="project" value="TreeGrafter"/>
</dbReference>
<dbReference type="PANTHER" id="PTHR30522:SF0">
    <property type="entry name" value="NUCLEOSIDE TRIPHOSPHATE PYROPHOSPHOHYDROLASE"/>
    <property type="match status" value="1"/>
</dbReference>
<dbReference type="eggNOG" id="COG3956">
    <property type="taxonomic scope" value="Bacteria"/>
</dbReference>
<name>F3Z3K3_DESAF</name>
<organism evidence="2 3">
    <name type="scientific">Desulfocurvibacter africanus subsp. africanus str. Walvis Bay</name>
    <dbReference type="NCBI Taxonomy" id="690850"/>
    <lineage>
        <taxon>Bacteria</taxon>
        <taxon>Pseudomonadati</taxon>
        <taxon>Thermodesulfobacteriota</taxon>
        <taxon>Desulfovibrionia</taxon>
        <taxon>Desulfovibrionales</taxon>
        <taxon>Desulfovibrionaceae</taxon>
        <taxon>Desulfocurvibacter</taxon>
    </lineage>
</organism>
<gene>
    <name evidence="2" type="ORF">Desaf_2046</name>
</gene>
<feature type="domain" description="NTP pyrophosphohydrolase MazG-like" evidence="1">
    <location>
        <begin position="30"/>
        <end position="103"/>
    </location>
</feature>
<dbReference type="RefSeq" id="WP_014260120.1">
    <property type="nucleotide sequence ID" value="NC_016629.1"/>
</dbReference>
<dbReference type="GO" id="GO:0006203">
    <property type="term" value="P:dGTP catabolic process"/>
    <property type="evidence" value="ECO:0007669"/>
    <property type="project" value="TreeGrafter"/>
</dbReference>
<accession>F3Z3K3</accession>
<protein>
    <submittedName>
        <fullName evidence="2">MazG family protein</fullName>
    </submittedName>
</protein>
<dbReference type="GO" id="GO:0046047">
    <property type="term" value="P:TTP catabolic process"/>
    <property type="evidence" value="ECO:0007669"/>
    <property type="project" value="TreeGrafter"/>
</dbReference>
<dbReference type="STRING" id="690850.Desaf_2046"/>
<dbReference type="GO" id="GO:0047429">
    <property type="term" value="F:nucleoside triphosphate diphosphatase activity"/>
    <property type="evidence" value="ECO:0007669"/>
    <property type="project" value="InterPro"/>
</dbReference>
<evidence type="ECO:0000259" key="1">
    <source>
        <dbReference type="Pfam" id="PF03819"/>
    </source>
</evidence>
<sequence length="264" mass="29609">MSDDKNALAALRQVVQTLIGPGGCPWDLEQTPESLCDYVVEEAFELVEAIRAGDVAGAREELGDVMFLLLFIGELYERDGKFTLTQALEDGAAKMIRRHPHVFSDTKVENLGELFTNWERIKREEKSAAAEDDKPKGLFDSLPKGLPPLLRAYRIHAKAARNGFTWESEADVERQLDAEWREFQQALAEGDEASQNDEFGDYLFTLVELGRRKGIKANAALDSANRKFLERFSIMEGLAAAQGKSVPDMSLEELNTLWEQAKAR</sequence>
<dbReference type="InterPro" id="IPR048015">
    <property type="entry name" value="NTP-PPase_MazG-like_N"/>
</dbReference>
<dbReference type="AlphaFoldDB" id="F3Z3K3"/>
<evidence type="ECO:0000313" key="3">
    <source>
        <dbReference type="Proteomes" id="UP000007844"/>
    </source>
</evidence>
<dbReference type="CDD" id="cd11528">
    <property type="entry name" value="NTP-PPase_MazG_Nterm"/>
    <property type="match status" value="1"/>
</dbReference>
<dbReference type="EMBL" id="CP003221">
    <property type="protein sequence ID" value="EGJ50375.1"/>
    <property type="molecule type" value="Genomic_DNA"/>
</dbReference>
<dbReference type="HOGENOM" id="CLU_038356_0_1_7"/>
<dbReference type="NCBIfam" id="TIGR00444">
    <property type="entry name" value="mazG"/>
    <property type="match status" value="1"/>
</dbReference>